<dbReference type="InterPro" id="IPR046709">
    <property type="entry name" value="DUF6782"/>
</dbReference>
<comment type="caution">
    <text evidence="2">The sequence shown here is derived from an EMBL/GenBank/DDBJ whole genome shotgun (WGS) entry which is preliminary data.</text>
</comment>
<gene>
    <name evidence="2" type="ORF">FHP88_00830</name>
</gene>
<name>A0A558DM48_9GAMM</name>
<sequence>MIGARVIAIILILLFPLPGYCEYLFFESDTATDIRGWHPESRNRCYFPGDEDADHLAAKLFKNILSYIQKDAEYSEALMKTAVTTGIAFCIENRADGSRGYYDYRYNIIAVRESLGFYQKVAIVLHELRHVEQVNRGFRQTLEYSMNEMTRMTYAVEADVQAFSVLFAWRMKKKGLPDLWHTLLTFKHYADIAKSFEQEMARSDDDMRAIKQAFIQWYDSAWRKKNYRTGCCMGYLDMLDETNLIESYELLPQDFFDELCVLPDGRNYGCQFTNVIKQES</sequence>
<reference evidence="2 3" key="1">
    <citation type="submission" date="2019-07" db="EMBL/GenBank/DDBJ databases">
        <title>The pathways for chlorine oxyanion respiration interact through the shared metabolite chlorate.</title>
        <authorList>
            <person name="Barnum T.P."/>
            <person name="Cheng Y."/>
            <person name="Hill K.A."/>
            <person name="Lucas L.N."/>
            <person name="Carlson H.K."/>
            <person name="Coates J.D."/>
        </authorList>
    </citation>
    <scope>NUCLEOTIDE SEQUENCE [LARGE SCALE GENOMIC DNA]</scope>
    <source>
        <strain evidence="2 3">BK-1</strain>
    </source>
</reference>
<evidence type="ECO:0000259" key="1">
    <source>
        <dbReference type="Pfam" id="PF20573"/>
    </source>
</evidence>
<dbReference type="Pfam" id="PF20573">
    <property type="entry name" value="DUF6782"/>
    <property type="match status" value="1"/>
</dbReference>
<organism evidence="2 3">
    <name type="scientific">Sedimenticola selenatireducens</name>
    <dbReference type="NCBI Taxonomy" id="191960"/>
    <lineage>
        <taxon>Bacteria</taxon>
        <taxon>Pseudomonadati</taxon>
        <taxon>Pseudomonadota</taxon>
        <taxon>Gammaproteobacteria</taxon>
        <taxon>Chromatiales</taxon>
        <taxon>Sedimenticolaceae</taxon>
        <taxon>Sedimenticola</taxon>
    </lineage>
</organism>
<dbReference type="RefSeq" id="WP_144357093.1">
    <property type="nucleotide sequence ID" value="NZ_VMNH01000002.1"/>
</dbReference>
<keyword evidence="3" id="KW-1185">Reference proteome</keyword>
<dbReference type="EMBL" id="VMNH01000002">
    <property type="protein sequence ID" value="TVO78735.1"/>
    <property type="molecule type" value="Genomic_DNA"/>
</dbReference>
<accession>A0A558DM48</accession>
<evidence type="ECO:0000313" key="3">
    <source>
        <dbReference type="Proteomes" id="UP000316649"/>
    </source>
</evidence>
<proteinExistence type="predicted"/>
<protein>
    <recommendedName>
        <fullName evidence="1">DUF6782 domain-containing protein</fullName>
    </recommendedName>
</protein>
<dbReference type="Proteomes" id="UP000316649">
    <property type="component" value="Unassembled WGS sequence"/>
</dbReference>
<evidence type="ECO:0000313" key="2">
    <source>
        <dbReference type="EMBL" id="TVO78735.1"/>
    </source>
</evidence>
<dbReference type="AlphaFoldDB" id="A0A558DM48"/>
<feature type="domain" description="DUF6782" evidence="1">
    <location>
        <begin position="48"/>
        <end position="270"/>
    </location>
</feature>